<proteinExistence type="predicted"/>
<sequence length="226" mass="25909">MRPLGTLIVQEQPCVCREGNNAGKFGLDKLPLADPLRIDPQAEKEMYTAIYKNNWRQFFGGRGHWIFMPPPASWWTGPSFWSPAIGKQGGVAILISDDFNGKVSQWRKDPDGRVLSILIQFNSFAINLVCIYAPATCLTDRKVFFETIHEYCFLLMQLFLPCLTLDVKKYFKKVEGRTFNGRKYTKNRNDLECKRENAHKQLRIANVAINATSWMQLLPPFTILAS</sequence>
<evidence type="ECO:0000313" key="2">
    <source>
        <dbReference type="Proteomes" id="UP001249851"/>
    </source>
</evidence>
<evidence type="ECO:0000313" key="1">
    <source>
        <dbReference type="EMBL" id="KAK2564037.1"/>
    </source>
</evidence>
<dbReference type="SUPFAM" id="SSF56219">
    <property type="entry name" value="DNase I-like"/>
    <property type="match status" value="1"/>
</dbReference>
<reference evidence="1" key="2">
    <citation type="journal article" date="2023" name="Science">
        <title>Genomic signatures of disease resistance in endangered staghorn corals.</title>
        <authorList>
            <person name="Vollmer S.V."/>
            <person name="Selwyn J.D."/>
            <person name="Despard B.A."/>
            <person name="Roesel C.L."/>
        </authorList>
    </citation>
    <scope>NUCLEOTIDE SEQUENCE</scope>
    <source>
        <strain evidence="1">K2</strain>
    </source>
</reference>
<comment type="caution">
    <text evidence="1">The sequence shown here is derived from an EMBL/GenBank/DDBJ whole genome shotgun (WGS) entry which is preliminary data.</text>
</comment>
<dbReference type="Proteomes" id="UP001249851">
    <property type="component" value="Unassembled WGS sequence"/>
</dbReference>
<dbReference type="InterPro" id="IPR036691">
    <property type="entry name" value="Endo/exonu/phosph_ase_sf"/>
</dbReference>
<dbReference type="AlphaFoldDB" id="A0AAD9QMI9"/>
<gene>
    <name evidence="1" type="ORF">P5673_012254</name>
</gene>
<protein>
    <submittedName>
        <fullName evidence="1">Uncharacterized protein</fullName>
    </submittedName>
</protein>
<name>A0AAD9QMI9_ACRCE</name>
<keyword evidence="2" id="KW-1185">Reference proteome</keyword>
<dbReference type="Gene3D" id="3.60.10.10">
    <property type="entry name" value="Endonuclease/exonuclease/phosphatase"/>
    <property type="match status" value="1"/>
</dbReference>
<organism evidence="1 2">
    <name type="scientific">Acropora cervicornis</name>
    <name type="common">Staghorn coral</name>
    <dbReference type="NCBI Taxonomy" id="6130"/>
    <lineage>
        <taxon>Eukaryota</taxon>
        <taxon>Metazoa</taxon>
        <taxon>Cnidaria</taxon>
        <taxon>Anthozoa</taxon>
        <taxon>Hexacorallia</taxon>
        <taxon>Scleractinia</taxon>
        <taxon>Astrocoeniina</taxon>
        <taxon>Acroporidae</taxon>
        <taxon>Acropora</taxon>
    </lineage>
</organism>
<accession>A0AAD9QMI9</accession>
<dbReference type="EMBL" id="JARQWQ010000023">
    <property type="protein sequence ID" value="KAK2564037.1"/>
    <property type="molecule type" value="Genomic_DNA"/>
</dbReference>
<reference evidence="1" key="1">
    <citation type="journal article" date="2023" name="G3 (Bethesda)">
        <title>Whole genome assembly and annotation of the endangered Caribbean coral Acropora cervicornis.</title>
        <authorList>
            <person name="Selwyn J.D."/>
            <person name="Vollmer S.V."/>
        </authorList>
    </citation>
    <scope>NUCLEOTIDE SEQUENCE</scope>
    <source>
        <strain evidence="1">K2</strain>
    </source>
</reference>